<dbReference type="InterPro" id="IPR008532">
    <property type="entry name" value="NFACT_RNA-bd"/>
</dbReference>
<reference evidence="3 4" key="1">
    <citation type="journal article" date="2018" name="Syst. Appl. Microbiol.">
        <title>A new symbiotic nanoarchaeote (Candidatus Nanoclepta minutus) and its host (Zestosphaera tikiterensis gen. nov., sp. nov.) from a New Zealand hot spring.</title>
        <authorList>
            <person name="St John E."/>
            <person name="Liu Y."/>
            <person name="Podar M."/>
            <person name="Stott M.B."/>
            <person name="Meneghin J."/>
            <person name="Chen Z."/>
            <person name="Lagutin K."/>
            <person name="Mitchell K."/>
            <person name="Reysenbach A.L."/>
        </authorList>
    </citation>
    <scope>NUCLEOTIDE SEQUENCE [LARGE SCALE GENOMIC DNA]</scope>
    <source>
        <strain evidence="3">NZ3</strain>
    </source>
</reference>
<dbReference type="InterPro" id="IPR051608">
    <property type="entry name" value="RQC_Subunit_NEMF"/>
</dbReference>
<proteinExistence type="predicted"/>
<sequence>MIEIDPRISIFDNLNIIYSKIKEIKKKINNLEKQIENNKNKLEKIEESILLEKSMIERKVRKRWYEKFRWFFTSNNFLLIAGKDASSNETLINKYLEKNDLVFHADIHGSPFGILKDGQNAKEEDIFEAAKFVGSYSRAWKEKLNSIEVYYVLPDQVSKKAPSGEYLPRGSFMIYGKKNYVRTDLEVAIGFEGDLIPGVPESVSKKTYNYVVLIPGDTKPYEIAKKVADLLRYPYIDDIIKFIPGSSSIK</sequence>
<evidence type="ECO:0000313" key="4">
    <source>
        <dbReference type="Proteomes" id="UP000266622"/>
    </source>
</evidence>
<evidence type="ECO:0000313" key="3">
    <source>
        <dbReference type="EMBL" id="RIB35085.1"/>
    </source>
</evidence>
<dbReference type="AlphaFoldDB" id="A0A397WLX3"/>
<dbReference type="GO" id="GO:0000049">
    <property type="term" value="F:tRNA binding"/>
    <property type="evidence" value="ECO:0007669"/>
    <property type="project" value="TreeGrafter"/>
</dbReference>
<feature type="coiled-coil region" evidence="1">
    <location>
        <begin position="14"/>
        <end position="48"/>
    </location>
</feature>
<gene>
    <name evidence="3" type="ORF">BXU00_03310</name>
</gene>
<evidence type="ECO:0000256" key="1">
    <source>
        <dbReference type="SAM" id="Coils"/>
    </source>
</evidence>
<protein>
    <recommendedName>
        <fullName evidence="2">NFACT RNA-binding domain-containing protein</fullName>
    </recommendedName>
</protein>
<feature type="domain" description="NFACT RNA-binding" evidence="2">
    <location>
        <begin position="67"/>
        <end position="176"/>
    </location>
</feature>
<keyword evidence="1" id="KW-0175">Coiled coil</keyword>
<evidence type="ECO:0000259" key="2">
    <source>
        <dbReference type="Pfam" id="PF05670"/>
    </source>
</evidence>
<dbReference type="GO" id="GO:1990112">
    <property type="term" value="C:RQC complex"/>
    <property type="evidence" value="ECO:0007669"/>
    <property type="project" value="TreeGrafter"/>
</dbReference>
<dbReference type="GO" id="GO:0043023">
    <property type="term" value="F:ribosomal large subunit binding"/>
    <property type="evidence" value="ECO:0007669"/>
    <property type="project" value="TreeGrafter"/>
</dbReference>
<dbReference type="Pfam" id="PF05670">
    <property type="entry name" value="NFACT-R_1"/>
    <property type="match status" value="1"/>
</dbReference>
<dbReference type="EMBL" id="MWMI01000007">
    <property type="protein sequence ID" value="RIB35085.1"/>
    <property type="molecule type" value="Genomic_DNA"/>
</dbReference>
<accession>A0A397WLX3</accession>
<dbReference type="Proteomes" id="UP000266622">
    <property type="component" value="Unassembled WGS sequence"/>
</dbReference>
<name>A0A397WLX3_9ARCH</name>
<dbReference type="PANTHER" id="PTHR15239:SF6">
    <property type="entry name" value="RIBOSOME QUALITY CONTROL COMPLEX SUBUNIT NEMF"/>
    <property type="match status" value="1"/>
</dbReference>
<comment type="caution">
    <text evidence="3">The sequence shown here is derived from an EMBL/GenBank/DDBJ whole genome shotgun (WGS) entry which is preliminary data.</text>
</comment>
<dbReference type="GO" id="GO:0072344">
    <property type="term" value="P:rescue of stalled ribosome"/>
    <property type="evidence" value="ECO:0007669"/>
    <property type="project" value="TreeGrafter"/>
</dbReference>
<dbReference type="PANTHER" id="PTHR15239">
    <property type="entry name" value="NUCLEAR EXPORT MEDIATOR FACTOR NEMF"/>
    <property type="match status" value="1"/>
</dbReference>
<organism evidence="3 4">
    <name type="scientific">Candidatus Nanoclepta minutus</name>
    <dbReference type="NCBI Taxonomy" id="1940235"/>
    <lineage>
        <taxon>Archaea</taxon>
        <taxon>Nanobdellota</taxon>
        <taxon>Candidatus Nanoclepta</taxon>
    </lineage>
</organism>